<dbReference type="Proteomes" id="UP001162001">
    <property type="component" value="Segment"/>
</dbReference>
<dbReference type="EMBL" id="MT418680">
    <property type="protein sequence ID" value="QKF94467.1"/>
    <property type="molecule type" value="Genomic_DNA"/>
</dbReference>
<sequence>MSKRPFEEYDGFDEHIAKKQRPEITQDSNAQYPVMSYYDPSSLYPNTMISMDFNRDLFHVYTVDGYTVLIPKNKQKSISSITFKNNT</sequence>
<evidence type="ECO:0000313" key="1">
    <source>
        <dbReference type="EMBL" id="QKF94467.1"/>
    </source>
</evidence>
<organism evidence="1 2">
    <name type="scientific">Fadolivirus FV1/VV64</name>
    <dbReference type="NCBI Taxonomy" id="3070911"/>
    <lineage>
        <taxon>Viruses</taxon>
        <taxon>Varidnaviria</taxon>
        <taxon>Bamfordvirae</taxon>
        <taxon>Nucleocytoviricota</taxon>
        <taxon>Megaviricetes</taxon>
        <taxon>Imitervirales</taxon>
        <taxon>Mimiviridae</taxon>
        <taxon>Klosneuvirinae</taxon>
        <taxon>Fadolivirus</taxon>
        <taxon>Fadolivirus algeromassiliense</taxon>
    </lineage>
</organism>
<protein>
    <submittedName>
        <fullName evidence="1">Uncharacterized protein</fullName>
    </submittedName>
</protein>
<accession>A0A7D3QUU7</accession>
<gene>
    <name evidence="1" type="ORF">Fadolivirus_1_1009</name>
</gene>
<proteinExistence type="predicted"/>
<keyword evidence="2" id="KW-1185">Reference proteome</keyword>
<reference evidence="1 2" key="1">
    <citation type="submission" date="2020-04" db="EMBL/GenBank/DDBJ databases">
        <title>Advantages and limits of metagenomic assembly and binning of a giant virus.</title>
        <authorList>
            <person name="Schulz F."/>
            <person name="Andreani J."/>
            <person name="Francis R."/>
            <person name="Boudjemaa H."/>
            <person name="Bou Khalil J.Y."/>
            <person name="Lee J."/>
            <person name="La Scola B."/>
            <person name="Woyke T."/>
        </authorList>
    </citation>
    <scope>NUCLEOTIDE SEQUENCE [LARGE SCALE GENOMIC DNA]</scope>
    <source>
        <strain evidence="1 2">FV1/VV64</strain>
    </source>
</reference>
<name>A0A7D3QUU7_9VIRU</name>
<evidence type="ECO:0000313" key="2">
    <source>
        <dbReference type="Proteomes" id="UP001162001"/>
    </source>
</evidence>